<dbReference type="InterPro" id="IPR009075">
    <property type="entry name" value="AcylCo_DH/oxidase_C"/>
</dbReference>
<keyword evidence="4 5" id="KW-0274">FAD</keyword>
<dbReference type="PROSITE" id="PS00073">
    <property type="entry name" value="ACYL_COA_DH_2"/>
    <property type="match status" value="1"/>
</dbReference>
<dbReference type="InterPro" id="IPR037069">
    <property type="entry name" value="AcylCoA_DH/ox_N_sf"/>
</dbReference>
<feature type="domain" description="Acyl-CoA oxidase/dehydrogenase middle" evidence="7">
    <location>
        <begin position="122"/>
        <end position="217"/>
    </location>
</feature>
<keyword evidence="5" id="KW-0560">Oxidoreductase</keyword>
<evidence type="ECO:0000256" key="2">
    <source>
        <dbReference type="ARBA" id="ARBA00009347"/>
    </source>
</evidence>
<evidence type="ECO:0000313" key="10">
    <source>
        <dbReference type="Proteomes" id="UP001215087"/>
    </source>
</evidence>
<evidence type="ECO:0000256" key="4">
    <source>
        <dbReference type="ARBA" id="ARBA00022827"/>
    </source>
</evidence>
<evidence type="ECO:0000256" key="1">
    <source>
        <dbReference type="ARBA" id="ARBA00001974"/>
    </source>
</evidence>
<dbReference type="PANTHER" id="PTHR43884:SF12">
    <property type="entry name" value="ISOVALERYL-COA DEHYDROGENASE, MITOCHONDRIAL-RELATED"/>
    <property type="match status" value="1"/>
</dbReference>
<evidence type="ECO:0000256" key="5">
    <source>
        <dbReference type="RuleBase" id="RU362125"/>
    </source>
</evidence>
<dbReference type="Pfam" id="PF02770">
    <property type="entry name" value="Acyl-CoA_dh_M"/>
    <property type="match status" value="1"/>
</dbReference>
<proteinExistence type="inferred from homology"/>
<dbReference type="Gene3D" id="2.40.110.10">
    <property type="entry name" value="Butyryl-CoA Dehydrogenase, subunit A, domain 2"/>
    <property type="match status" value="1"/>
</dbReference>
<dbReference type="InterPro" id="IPR036250">
    <property type="entry name" value="AcylCo_DH-like_C"/>
</dbReference>
<comment type="cofactor">
    <cofactor evidence="1 5">
        <name>FAD</name>
        <dbReference type="ChEBI" id="CHEBI:57692"/>
    </cofactor>
</comment>
<dbReference type="InterPro" id="IPR046373">
    <property type="entry name" value="Acyl-CoA_Oxase/DH_mid-dom_sf"/>
</dbReference>
<comment type="caution">
    <text evidence="9">The sequence shown here is derived from an EMBL/GenBank/DDBJ whole genome shotgun (WGS) entry which is preliminary data.</text>
</comment>
<evidence type="ECO:0000256" key="3">
    <source>
        <dbReference type="ARBA" id="ARBA00022630"/>
    </source>
</evidence>
<gene>
    <name evidence="9" type="ORF">PTZ04_03470</name>
</gene>
<dbReference type="SUPFAM" id="SSF47203">
    <property type="entry name" value="Acyl-CoA dehydrogenase C-terminal domain-like"/>
    <property type="match status" value="1"/>
</dbReference>
<dbReference type="InterPro" id="IPR013786">
    <property type="entry name" value="AcylCoA_DH/ox_N"/>
</dbReference>
<dbReference type="InterPro" id="IPR006091">
    <property type="entry name" value="Acyl-CoA_Oxase/DH_mid-dom"/>
</dbReference>
<dbReference type="Gene3D" id="1.20.140.10">
    <property type="entry name" value="Butyryl-CoA Dehydrogenase, subunit A, domain 3"/>
    <property type="match status" value="1"/>
</dbReference>
<evidence type="ECO:0000259" key="8">
    <source>
        <dbReference type="Pfam" id="PF02771"/>
    </source>
</evidence>
<dbReference type="Gene3D" id="1.10.540.10">
    <property type="entry name" value="Acyl-CoA dehydrogenase/oxidase, N-terminal domain"/>
    <property type="match status" value="1"/>
</dbReference>
<organism evidence="9 10">
    <name type="scientific">Eubacterium limosum</name>
    <dbReference type="NCBI Taxonomy" id="1736"/>
    <lineage>
        <taxon>Bacteria</taxon>
        <taxon>Bacillati</taxon>
        <taxon>Bacillota</taxon>
        <taxon>Clostridia</taxon>
        <taxon>Eubacteriales</taxon>
        <taxon>Eubacteriaceae</taxon>
        <taxon>Eubacterium</taxon>
    </lineage>
</organism>
<dbReference type="SUPFAM" id="SSF56645">
    <property type="entry name" value="Acyl-CoA dehydrogenase NM domain-like"/>
    <property type="match status" value="1"/>
</dbReference>
<keyword evidence="10" id="KW-1185">Reference proteome</keyword>
<name>A0ABT5UK68_EUBLI</name>
<feature type="domain" description="Acyl-CoA dehydrogenase/oxidase C-terminal" evidence="6">
    <location>
        <begin position="229"/>
        <end position="375"/>
    </location>
</feature>
<dbReference type="PANTHER" id="PTHR43884">
    <property type="entry name" value="ACYL-COA DEHYDROGENASE"/>
    <property type="match status" value="1"/>
</dbReference>
<dbReference type="Pfam" id="PF00441">
    <property type="entry name" value="Acyl-CoA_dh_1"/>
    <property type="match status" value="1"/>
</dbReference>
<protein>
    <submittedName>
        <fullName evidence="9">Acyl-CoA dehydrogenase family protein</fullName>
    </submittedName>
</protein>
<dbReference type="Proteomes" id="UP001215087">
    <property type="component" value="Unassembled WGS sequence"/>
</dbReference>
<dbReference type="InterPro" id="IPR006089">
    <property type="entry name" value="Acyl-CoA_DH_CS"/>
</dbReference>
<dbReference type="InterPro" id="IPR009100">
    <property type="entry name" value="AcylCoA_DH/oxidase_NM_dom_sf"/>
</dbReference>
<evidence type="ECO:0000259" key="6">
    <source>
        <dbReference type="Pfam" id="PF00441"/>
    </source>
</evidence>
<sequence>MDFQLDDKRLALQKAVQEFAEKELLPGVRERDETSTFPVDAYKKMGEMGLIGLPYPKEYGGQGGDYLDYAIAVEEIAKVDGSVAISYSVSTSLYGGSVSNAASEEQKREFLPPVLSGQSFGAFGLTEPNAGSDAGGCITTATREGDHYILNGAKCFNTNGPLADYFAVYALTQPEKKAKGLSCFLVKKGTPGFSIGKIEDKMGIRAAQVSELIFDNCKIPAENLMGEEGQGFKVAMKTLDCGRIGVAAQGLGLAEGAFEIARKYLMQREQFGKPLYKNQYLAFKMVELDCQIEQARLMLYKAALDKSEGRPYTLSAAKAKLLCTDAAMHVTTEAVQMLGGNGYMKDYHVERMMRDAKITQIYEGTNEIQKLVISGQLFR</sequence>
<feature type="domain" description="Acyl-CoA dehydrogenase/oxidase N-terminal" evidence="8">
    <location>
        <begin position="8"/>
        <end position="118"/>
    </location>
</feature>
<dbReference type="PIRSF" id="PIRSF016578">
    <property type="entry name" value="HsaA"/>
    <property type="match status" value="1"/>
</dbReference>
<dbReference type="PROSITE" id="PS00072">
    <property type="entry name" value="ACYL_COA_DH_1"/>
    <property type="match status" value="1"/>
</dbReference>
<evidence type="ECO:0000259" key="7">
    <source>
        <dbReference type="Pfam" id="PF02770"/>
    </source>
</evidence>
<dbReference type="EMBL" id="JAQSVD010000002">
    <property type="protein sequence ID" value="MDE1469308.1"/>
    <property type="molecule type" value="Genomic_DNA"/>
</dbReference>
<dbReference type="Pfam" id="PF02771">
    <property type="entry name" value="Acyl-CoA_dh_N"/>
    <property type="match status" value="1"/>
</dbReference>
<keyword evidence="3 5" id="KW-0285">Flavoprotein</keyword>
<reference evidence="9 10" key="1">
    <citation type="submission" date="2023-02" db="EMBL/GenBank/DDBJ databases">
        <title>Comparative genome analysis of Eubacterium limosum species.</title>
        <authorList>
            <person name="Bak J.E."/>
        </authorList>
    </citation>
    <scope>NUCLEOTIDE SEQUENCE [LARGE SCALE GENOMIC DNA]</scope>
    <source>
        <strain evidence="9 10">KGMB01548</strain>
    </source>
</reference>
<accession>A0ABT5UK68</accession>
<comment type="similarity">
    <text evidence="2 5">Belongs to the acyl-CoA dehydrogenase family.</text>
</comment>
<dbReference type="RefSeq" id="WP_227205989.1">
    <property type="nucleotide sequence ID" value="NZ_JAJCLO010000003.1"/>
</dbReference>
<evidence type="ECO:0000313" key="9">
    <source>
        <dbReference type="EMBL" id="MDE1469308.1"/>
    </source>
</evidence>